<evidence type="ECO:0000256" key="3">
    <source>
        <dbReference type="ARBA" id="ARBA00022679"/>
    </source>
</evidence>
<dbReference type="EMBL" id="FNMU01000004">
    <property type="protein sequence ID" value="SDW65921.1"/>
    <property type="molecule type" value="Genomic_DNA"/>
</dbReference>
<dbReference type="PRINTS" id="PR00105">
    <property type="entry name" value="C5METTRFRASE"/>
</dbReference>
<sequence>MKKDIVAVDLFCGAGGLTRGLLDAGIQVKKGYDIEERLKETYEKNNEGSEYHCTDIRKVSGNSLLQDIDLGNNYLLLAGCAPCQPFSSINKSTNDKDGRKILLLEFGRLIEEVRPDLIFVENVPGLKNGKGKYVLQQFEQILKNMGYHYIYETLNAKEFGVPQKRKRFILLASKHGNVDLPSPTHGPKSPGNRPYVTVRKAISKYPPVTAGGIYSKIPNHNAPNISEKNRMRLKQVTKDGGSRTDWSEDLELYCHKNHRGHTDVYGRMKWDDVAPTLTCKCTSISNGRFGHPTQTRAISVREAAAIQTFDDDYIFYGPMSVITKWVGNAVPVKFAKIFGSHFISHIGEIE</sequence>
<dbReference type="EC" id="2.1.1.37" evidence="1"/>
<dbReference type="Gene3D" id="3.40.50.150">
    <property type="entry name" value="Vaccinia Virus protein VP39"/>
    <property type="match status" value="1"/>
</dbReference>
<dbReference type="GO" id="GO:0044027">
    <property type="term" value="P:negative regulation of gene expression via chromosomal CpG island methylation"/>
    <property type="evidence" value="ECO:0007669"/>
    <property type="project" value="TreeGrafter"/>
</dbReference>
<accession>A0A1H2VC19</accession>
<evidence type="ECO:0000313" key="6">
    <source>
        <dbReference type="EMBL" id="SDW65921.1"/>
    </source>
</evidence>
<dbReference type="NCBIfam" id="TIGR00675">
    <property type="entry name" value="dcm"/>
    <property type="match status" value="1"/>
</dbReference>
<dbReference type="GO" id="GO:0003677">
    <property type="term" value="F:DNA binding"/>
    <property type="evidence" value="ECO:0007669"/>
    <property type="project" value="TreeGrafter"/>
</dbReference>
<dbReference type="GO" id="GO:0003886">
    <property type="term" value="F:DNA (cytosine-5-)-methyltransferase activity"/>
    <property type="evidence" value="ECO:0007669"/>
    <property type="project" value="UniProtKB-EC"/>
</dbReference>
<comment type="similarity">
    <text evidence="5">Belongs to the class I-like SAM-binding methyltransferase superfamily. C5-methyltransferase family.</text>
</comment>
<dbReference type="InterPro" id="IPR001525">
    <property type="entry name" value="C5_MeTfrase"/>
</dbReference>
<proteinExistence type="inferred from homology"/>
<dbReference type="PANTHER" id="PTHR10629:SF52">
    <property type="entry name" value="DNA (CYTOSINE-5)-METHYLTRANSFERASE 1"/>
    <property type="match status" value="1"/>
</dbReference>
<keyword evidence="2 6" id="KW-0489">Methyltransferase</keyword>
<evidence type="ECO:0000313" key="7">
    <source>
        <dbReference type="Proteomes" id="UP000198669"/>
    </source>
</evidence>
<evidence type="ECO:0000256" key="5">
    <source>
        <dbReference type="RuleBase" id="RU000416"/>
    </source>
</evidence>
<dbReference type="GeneID" id="30583131"/>
<gene>
    <name evidence="6" type="ORF">SAMN04515625_1339</name>
</gene>
<dbReference type="AlphaFoldDB" id="A0A1H2VC19"/>
<dbReference type="PROSITE" id="PS51679">
    <property type="entry name" value="SAM_MT_C5"/>
    <property type="match status" value="1"/>
</dbReference>
<dbReference type="OrthoDB" id="5033at2157"/>
<evidence type="ECO:0000256" key="1">
    <source>
        <dbReference type="ARBA" id="ARBA00011975"/>
    </source>
</evidence>
<evidence type="ECO:0000256" key="2">
    <source>
        <dbReference type="ARBA" id="ARBA00022603"/>
    </source>
</evidence>
<dbReference type="Gene3D" id="3.90.120.10">
    <property type="entry name" value="DNA Methylase, subunit A, domain 2"/>
    <property type="match status" value="1"/>
</dbReference>
<dbReference type="Pfam" id="PF00145">
    <property type="entry name" value="DNA_methylase"/>
    <property type="match status" value="1"/>
</dbReference>
<keyword evidence="4" id="KW-0949">S-adenosyl-L-methionine</keyword>
<keyword evidence="3 6" id="KW-0808">Transferase</keyword>
<organism evidence="6 7">
    <name type="scientific">Methanohalophilus halophilus</name>
    <dbReference type="NCBI Taxonomy" id="2177"/>
    <lineage>
        <taxon>Archaea</taxon>
        <taxon>Methanobacteriati</taxon>
        <taxon>Methanobacteriota</taxon>
        <taxon>Stenosarchaea group</taxon>
        <taxon>Methanomicrobia</taxon>
        <taxon>Methanosarcinales</taxon>
        <taxon>Methanosarcinaceae</taxon>
        <taxon>Methanohalophilus</taxon>
    </lineage>
</organism>
<dbReference type="SUPFAM" id="SSF53335">
    <property type="entry name" value="S-adenosyl-L-methionine-dependent methyltransferases"/>
    <property type="match status" value="1"/>
</dbReference>
<evidence type="ECO:0000256" key="4">
    <source>
        <dbReference type="ARBA" id="ARBA00022691"/>
    </source>
</evidence>
<name>A0A1H2VC19_9EURY</name>
<dbReference type="InterPro" id="IPR029063">
    <property type="entry name" value="SAM-dependent_MTases_sf"/>
</dbReference>
<dbReference type="Proteomes" id="UP000198669">
    <property type="component" value="Unassembled WGS sequence"/>
</dbReference>
<protein>
    <recommendedName>
        <fullName evidence="1">DNA (cytosine-5-)-methyltransferase</fullName>
        <ecNumber evidence="1">2.1.1.37</ecNumber>
    </recommendedName>
</protein>
<dbReference type="InterPro" id="IPR050390">
    <property type="entry name" value="C5-Methyltransferase"/>
</dbReference>
<dbReference type="GO" id="GO:0032259">
    <property type="term" value="P:methylation"/>
    <property type="evidence" value="ECO:0007669"/>
    <property type="project" value="UniProtKB-KW"/>
</dbReference>
<dbReference type="PANTHER" id="PTHR10629">
    <property type="entry name" value="CYTOSINE-SPECIFIC METHYLTRANSFERASE"/>
    <property type="match status" value="1"/>
</dbReference>
<reference evidence="6 7" key="1">
    <citation type="submission" date="2016-10" db="EMBL/GenBank/DDBJ databases">
        <authorList>
            <person name="de Groot N.N."/>
        </authorList>
    </citation>
    <scope>NUCLEOTIDE SEQUENCE [LARGE SCALE GENOMIC DNA]</scope>
    <source>
        <strain evidence="6 7">Z-7982</strain>
    </source>
</reference>
<dbReference type="RefSeq" id="WP_200796368.1">
    <property type="nucleotide sequence ID" value="NZ_CP017921.1"/>
</dbReference>